<dbReference type="Gene3D" id="1.25.10.10">
    <property type="entry name" value="Leucine-rich Repeat Variant"/>
    <property type="match status" value="1"/>
</dbReference>
<dbReference type="STRING" id="1088818.A0A2I0A803"/>
<dbReference type="InterPro" id="IPR003613">
    <property type="entry name" value="Ubox_domain"/>
</dbReference>
<dbReference type="InterPro" id="IPR058678">
    <property type="entry name" value="ARM_PUB"/>
</dbReference>
<keyword evidence="10" id="KW-1185">Reference proteome</keyword>
<evidence type="ECO:0000313" key="10">
    <source>
        <dbReference type="Proteomes" id="UP000236161"/>
    </source>
</evidence>
<dbReference type="EC" id="2.3.2.27" evidence="3"/>
<name>A0A2I0A803_9ASPA</name>
<feature type="repeat" description="ARM" evidence="7">
    <location>
        <begin position="514"/>
        <end position="556"/>
    </location>
</feature>
<dbReference type="PANTHER" id="PTHR23315">
    <property type="entry name" value="U BOX DOMAIN-CONTAINING"/>
    <property type="match status" value="1"/>
</dbReference>
<dbReference type="Proteomes" id="UP000236161">
    <property type="component" value="Unassembled WGS sequence"/>
</dbReference>
<dbReference type="InterPro" id="IPR011989">
    <property type="entry name" value="ARM-like"/>
</dbReference>
<feature type="repeat" description="ARM" evidence="7">
    <location>
        <begin position="429"/>
        <end position="471"/>
    </location>
</feature>
<dbReference type="Pfam" id="PF25368">
    <property type="entry name" value="PUB10_N"/>
    <property type="match status" value="1"/>
</dbReference>
<evidence type="ECO:0000256" key="3">
    <source>
        <dbReference type="ARBA" id="ARBA00012483"/>
    </source>
</evidence>
<evidence type="ECO:0000256" key="6">
    <source>
        <dbReference type="ARBA" id="ARBA00022786"/>
    </source>
</evidence>
<dbReference type="InterPro" id="IPR013083">
    <property type="entry name" value="Znf_RING/FYVE/PHD"/>
</dbReference>
<evidence type="ECO:0000259" key="8">
    <source>
        <dbReference type="PROSITE" id="PS51698"/>
    </source>
</evidence>
<organism evidence="9 10">
    <name type="scientific">Apostasia shenzhenica</name>
    <dbReference type="NCBI Taxonomy" id="1088818"/>
    <lineage>
        <taxon>Eukaryota</taxon>
        <taxon>Viridiplantae</taxon>
        <taxon>Streptophyta</taxon>
        <taxon>Embryophyta</taxon>
        <taxon>Tracheophyta</taxon>
        <taxon>Spermatophyta</taxon>
        <taxon>Magnoliopsida</taxon>
        <taxon>Liliopsida</taxon>
        <taxon>Asparagales</taxon>
        <taxon>Orchidaceae</taxon>
        <taxon>Apostasioideae</taxon>
        <taxon>Apostasia</taxon>
    </lineage>
</organism>
<keyword evidence="5" id="KW-0677">Repeat</keyword>
<keyword evidence="4" id="KW-0808">Transferase</keyword>
<sequence>MAAAVAGGTPKPPPAGAFFAPAGLSDHTLLKILVAVSGDVVASFPQKVRPHYQRRNTGALLRRIQILAALFDGIRDSLLSRSTLPQLVIFCLKEFYIVVHRARILLDYCLQSSRMWLILRNRQIADQFRDLDCEISTLLDVFPLRELGLAADVREHVELLRWQGGRSRLYVDQRDEELRIQILSFLNDFEQGRLPDPADLRSVFADLMGIMEVRDFESEIEFLEEQIVVHEDDSEVVPTMIGGAIALARYCRFLLFRTEEAGSESGKGRKRTRKGLSGGSGVGFSLPKDFCCSISLELMRDPVVVSTGQTYDRESIVQWLERGHRTCPNSGQTLGSAGLVPNRSLRIFISKWCAANSIPYDLPGIVGHPSVAASAASTAAFEANRATTRILIRHLSAGEDDSSKAIAARELRLLAKIGKENRAVIAEEGAIPLLCRLLQSPDRIAQENAITAILNISIHDGNKIRIMEQEGCLHSIVRVLRLGLTPEARENAAAALFSLSAVHEYKKRIVDEAGGVEALAALLRKGSARGKKDAVMAMYNLATHPESWERMASSGAVAALVGALGNQGVAEESAGALALLARQPVVAGMVGWEEKAVAGLAAVMRAGSSRGRENAAAALHEVCWRGGAAVAERVARVPGVAVVVQTLALAGTKRARRKAAALARMLQRREPMPAPAPAPSPPAIVMVRDGWQLGRNGEMSPVSVAVPVP</sequence>
<dbReference type="SUPFAM" id="SSF48371">
    <property type="entry name" value="ARM repeat"/>
    <property type="match status" value="1"/>
</dbReference>
<keyword evidence="6" id="KW-0833">Ubl conjugation pathway</keyword>
<dbReference type="InterPro" id="IPR045210">
    <property type="entry name" value="RING-Ubox_PUB"/>
</dbReference>
<dbReference type="FunFam" id="1.25.10.10:FF:000491">
    <property type="entry name" value="RING-type E3 ubiquitin transferase"/>
    <property type="match status" value="1"/>
</dbReference>
<proteinExistence type="predicted"/>
<evidence type="ECO:0000313" key="9">
    <source>
        <dbReference type="EMBL" id="PKA51668.1"/>
    </source>
</evidence>
<dbReference type="InterPro" id="IPR016024">
    <property type="entry name" value="ARM-type_fold"/>
</dbReference>
<dbReference type="PANTHER" id="PTHR23315:SF266">
    <property type="entry name" value="U-BOX DOMAIN-CONTAINING PROTEIN 17"/>
    <property type="match status" value="1"/>
</dbReference>
<comment type="pathway">
    <text evidence="2">Protein modification; protein ubiquitination.</text>
</comment>
<dbReference type="InterPro" id="IPR000225">
    <property type="entry name" value="Armadillo"/>
</dbReference>
<dbReference type="Pfam" id="PF04564">
    <property type="entry name" value="U-box"/>
    <property type="match status" value="1"/>
</dbReference>
<protein>
    <recommendedName>
        <fullName evidence="3">RING-type E3 ubiquitin transferase</fullName>
        <ecNumber evidence="3">2.3.2.27</ecNumber>
    </recommendedName>
</protein>
<dbReference type="PROSITE" id="PS51698">
    <property type="entry name" value="U_BOX"/>
    <property type="match status" value="1"/>
</dbReference>
<reference evidence="9 10" key="1">
    <citation type="journal article" date="2017" name="Nature">
        <title>The Apostasia genome and the evolution of orchids.</title>
        <authorList>
            <person name="Zhang G.Q."/>
            <person name="Liu K.W."/>
            <person name="Li Z."/>
            <person name="Lohaus R."/>
            <person name="Hsiao Y.Y."/>
            <person name="Niu S.C."/>
            <person name="Wang J.Y."/>
            <person name="Lin Y.C."/>
            <person name="Xu Q."/>
            <person name="Chen L.J."/>
            <person name="Yoshida K."/>
            <person name="Fujiwara S."/>
            <person name="Wang Z.W."/>
            <person name="Zhang Y.Q."/>
            <person name="Mitsuda N."/>
            <person name="Wang M."/>
            <person name="Liu G.H."/>
            <person name="Pecoraro L."/>
            <person name="Huang H.X."/>
            <person name="Xiao X.J."/>
            <person name="Lin M."/>
            <person name="Wu X.Y."/>
            <person name="Wu W.L."/>
            <person name="Chen Y.Y."/>
            <person name="Chang S.B."/>
            <person name="Sakamoto S."/>
            <person name="Ohme-Takagi M."/>
            <person name="Yagi M."/>
            <person name="Zeng S.J."/>
            <person name="Shen C.Y."/>
            <person name="Yeh C.M."/>
            <person name="Luo Y.B."/>
            <person name="Tsai W.C."/>
            <person name="Van de Peer Y."/>
            <person name="Liu Z.J."/>
        </authorList>
    </citation>
    <scope>NUCLEOTIDE SEQUENCE [LARGE SCALE GENOMIC DNA]</scope>
    <source>
        <strain evidence="10">cv. Shenzhen</strain>
        <tissue evidence="9">Stem</tissue>
    </source>
</reference>
<dbReference type="SMART" id="SM00185">
    <property type="entry name" value="ARM"/>
    <property type="match status" value="4"/>
</dbReference>
<evidence type="ECO:0000256" key="4">
    <source>
        <dbReference type="ARBA" id="ARBA00022679"/>
    </source>
</evidence>
<comment type="catalytic activity">
    <reaction evidence="1">
        <text>S-ubiquitinyl-[E2 ubiquitin-conjugating enzyme]-L-cysteine + [acceptor protein]-L-lysine = [E2 ubiquitin-conjugating enzyme]-L-cysteine + N(6)-ubiquitinyl-[acceptor protein]-L-lysine.</text>
        <dbReference type="EC" id="2.3.2.27"/>
    </reaction>
</comment>
<dbReference type="InterPro" id="IPR057623">
    <property type="entry name" value="PUB12-19-like_N"/>
</dbReference>
<evidence type="ECO:0000256" key="7">
    <source>
        <dbReference type="PROSITE-ProRule" id="PRU00259"/>
    </source>
</evidence>
<dbReference type="GO" id="GO:0016567">
    <property type="term" value="P:protein ubiquitination"/>
    <property type="evidence" value="ECO:0007669"/>
    <property type="project" value="UniProtKB-UniPathway"/>
</dbReference>
<dbReference type="PROSITE" id="PS50176">
    <property type="entry name" value="ARM_REPEAT"/>
    <property type="match status" value="2"/>
</dbReference>
<gene>
    <name evidence="9" type="primary">PUB17</name>
    <name evidence="9" type="ORF">AXF42_Ash003035</name>
</gene>
<evidence type="ECO:0000256" key="1">
    <source>
        <dbReference type="ARBA" id="ARBA00000900"/>
    </source>
</evidence>
<dbReference type="CDD" id="cd16664">
    <property type="entry name" value="RING-Ubox_PUB"/>
    <property type="match status" value="1"/>
</dbReference>
<dbReference type="Pfam" id="PF25598">
    <property type="entry name" value="ARM_PUB"/>
    <property type="match status" value="1"/>
</dbReference>
<dbReference type="AlphaFoldDB" id="A0A2I0A803"/>
<dbReference type="FunFam" id="3.30.40.10:FF:000442">
    <property type="entry name" value="RING-type E3 ubiquitin transferase"/>
    <property type="match status" value="1"/>
</dbReference>
<dbReference type="GO" id="GO:0061630">
    <property type="term" value="F:ubiquitin protein ligase activity"/>
    <property type="evidence" value="ECO:0007669"/>
    <property type="project" value="UniProtKB-EC"/>
</dbReference>
<evidence type="ECO:0000256" key="2">
    <source>
        <dbReference type="ARBA" id="ARBA00004906"/>
    </source>
</evidence>
<accession>A0A2I0A803</accession>
<dbReference type="UniPathway" id="UPA00143"/>
<dbReference type="SMART" id="SM00504">
    <property type="entry name" value="Ubox"/>
    <property type="match status" value="1"/>
</dbReference>
<dbReference type="SUPFAM" id="SSF57850">
    <property type="entry name" value="RING/U-box"/>
    <property type="match status" value="1"/>
</dbReference>
<dbReference type="OrthoDB" id="299997at2759"/>
<dbReference type="Gene3D" id="3.30.40.10">
    <property type="entry name" value="Zinc/RING finger domain, C3HC4 (zinc finger)"/>
    <property type="match status" value="1"/>
</dbReference>
<evidence type="ECO:0000256" key="5">
    <source>
        <dbReference type="ARBA" id="ARBA00022737"/>
    </source>
</evidence>
<dbReference type="EMBL" id="KZ452013">
    <property type="protein sequence ID" value="PKA51668.1"/>
    <property type="molecule type" value="Genomic_DNA"/>
</dbReference>
<feature type="domain" description="U-box" evidence="8">
    <location>
        <begin position="285"/>
        <end position="359"/>
    </location>
</feature>